<evidence type="ECO:0008006" key="4">
    <source>
        <dbReference type="Google" id="ProtNLM"/>
    </source>
</evidence>
<evidence type="ECO:0000256" key="1">
    <source>
        <dbReference type="SAM" id="Coils"/>
    </source>
</evidence>
<dbReference type="Gene3D" id="1.20.5.340">
    <property type="match status" value="1"/>
</dbReference>
<reference evidence="2 3" key="1">
    <citation type="journal article" date="2016" name="Nat. Commun.">
        <title>Thousands of microbial genomes shed light on interconnected biogeochemical processes in an aquifer system.</title>
        <authorList>
            <person name="Anantharaman K."/>
            <person name="Brown C.T."/>
            <person name="Hug L.A."/>
            <person name="Sharon I."/>
            <person name="Castelle C.J."/>
            <person name="Probst A.J."/>
            <person name="Thomas B.C."/>
            <person name="Singh A."/>
            <person name="Wilkins M.J."/>
            <person name="Karaoz U."/>
            <person name="Brodie E.L."/>
            <person name="Williams K.H."/>
            <person name="Hubbard S.S."/>
            <person name="Banfield J.F."/>
        </authorList>
    </citation>
    <scope>NUCLEOTIDE SEQUENCE [LARGE SCALE GENOMIC DNA]</scope>
</reference>
<proteinExistence type="predicted"/>
<evidence type="ECO:0000313" key="3">
    <source>
        <dbReference type="Proteomes" id="UP000177486"/>
    </source>
</evidence>
<dbReference type="SUPFAM" id="SSF57997">
    <property type="entry name" value="Tropomyosin"/>
    <property type="match status" value="1"/>
</dbReference>
<name>A0A1G2EYA2_9BACT</name>
<comment type="caution">
    <text evidence="2">The sequence shown here is derived from an EMBL/GenBank/DDBJ whole genome shotgun (WGS) entry which is preliminary data.</text>
</comment>
<dbReference type="AlphaFoldDB" id="A0A1G2EYA2"/>
<protein>
    <recommendedName>
        <fullName evidence="4">t-SNARE coiled-coil homology domain-containing protein</fullName>
    </recommendedName>
</protein>
<feature type="coiled-coil region" evidence="1">
    <location>
        <begin position="35"/>
        <end position="76"/>
    </location>
</feature>
<accession>A0A1G2EYA2</accession>
<dbReference type="Proteomes" id="UP000177486">
    <property type="component" value="Unassembled WGS sequence"/>
</dbReference>
<evidence type="ECO:0000313" key="2">
    <source>
        <dbReference type="EMBL" id="OGZ30796.1"/>
    </source>
</evidence>
<keyword evidence="1" id="KW-0175">Coiled coil</keyword>
<dbReference type="EMBL" id="MHMQ01000013">
    <property type="protein sequence ID" value="OGZ30796.1"/>
    <property type="molecule type" value="Genomic_DNA"/>
</dbReference>
<organism evidence="2 3">
    <name type="scientific">Candidatus Niyogibacteria bacterium RIFCSPLOWO2_01_FULL_45_48</name>
    <dbReference type="NCBI Taxonomy" id="1801724"/>
    <lineage>
        <taxon>Bacteria</taxon>
        <taxon>Candidatus Niyogiibacteriota</taxon>
    </lineage>
</organism>
<gene>
    <name evidence="2" type="ORF">A2931_01695</name>
</gene>
<sequence>MTDITKKEITELLSEQTETILNAVDSRLERVDVKLDKIEGRLGNIETRIDKIEIRIDKVEEAIRELTLTLDEFMRRVINQDEEIALLGAKVDKITAFIKEKFGVEISAQ</sequence>